<dbReference type="Pfam" id="PF00730">
    <property type="entry name" value="HhH-GPD"/>
    <property type="match status" value="1"/>
</dbReference>
<feature type="compositionally biased region" description="Low complexity" evidence="3">
    <location>
        <begin position="354"/>
        <end position="368"/>
    </location>
</feature>
<dbReference type="GO" id="GO:0008725">
    <property type="term" value="F:DNA-3-methyladenine glycosylase activity"/>
    <property type="evidence" value="ECO:0007669"/>
    <property type="project" value="TreeGrafter"/>
</dbReference>
<reference evidence="5 6" key="1">
    <citation type="submission" date="2015-04" db="EMBL/GenBank/DDBJ databases">
        <title>Complete genome sequence of Schizopora paradoxa KUC8140, a cosmopolitan wood degrader in East Asia.</title>
        <authorList>
            <consortium name="DOE Joint Genome Institute"/>
            <person name="Min B."/>
            <person name="Park H."/>
            <person name="Jang Y."/>
            <person name="Kim J.-J."/>
            <person name="Kim K.H."/>
            <person name="Pangilinan J."/>
            <person name="Lipzen A."/>
            <person name="Riley R."/>
            <person name="Grigoriev I.V."/>
            <person name="Spatafora J.W."/>
            <person name="Choi I.-G."/>
        </authorList>
    </citation>
    <scope>NUCLEOTIDE SEQUENCE [LARGE SCALE GENOMIC DNA]</scope>
    <source>
        <strain evidence="5 6">KUC8140</strain>
    </source>
</reference>
<dbReference type="InterPro" id="IPR011257">
    <property type="entry name" value="DNA_glycosylase"/>
</dbReference>
<dbReference type="GO" id="GO:0032131">
    <property type="term" value="F:alkylated DNA binding"/>
    <property type="evidence" value="ECO:0007669"/>
    <property type="project" value="TreeGrafter"/>
</dbReference>
<proteinExistence type="predicted"/>
<feature type="compositionally biased region" description="Basic and acidic residues" evidence="3">
    <location>
        <begin position="303"/>
        <end position="316"/>
    </location>
</feature>
<dbReference type="InParanoid" id="A0A0H2S6D6"/>
<feature type="region of interest" description="Disordered" evidence="3">
    <location>
        <begin position="297"/>
        <end position="379"/>
    </location>
</feature>
<protein>
    <submittedName>
        <fullName evidence="5">DNA glycosylase</fullName>
    </submittedName>
</protein>
<dbReference type="Proteomes" id="UP000053477">
    <property type="component" value="Unassembled WGS sequence"/>
</dbReference>
<dbReference type="GO" id="GO:0005634">
    <property type="term" value="C:nucleus"/>
    <property type="evidence" value="ECO:0007669"/>
    <property type="project" value="TreeGrafter"/>
</dbReference>
<feature type="region of interest" description="Disordered" evidence="3">
    <location>
        <begin position="1"/>
        <end position="65"/>
    </location>
</feature>
<dbReference type="GO" id="GO:0006307">
    <property type="term" value="P:DNA alkylation repair"/>
    <property type="evidence" value="ECO:0007669"/>
    <property type="project" value="TreeGrafter"/>
</dbReference>
<keyword evidence="1" id="KW-0227">DNA damage</keyword>
<feature type="domain" description="HhH-GPD" evidence="4">
    <location>
        <begin position="132"/>
        <end position="331"/>
    </location>
</feature>
<keyword evidence="6" id="KW-1185">Reference proteome</keyword>
<dbReference type="STRING" id="27342.A0A0H2S6D6"/>
<dbReference type="GO" id="GO:0006285">
    <property type="term" value="P:base-excision repair, AP site formation"/>
    <property type="evidence" value="ECO:0007669"/>
    <property type="project" value="TreeGrafter"/>
</dbReference>
<evidence type="ECO:0000313" key="5">
    <source>
        <dbReference type="EMBL" id="KLO19484.1"/>
    </source>
</evidence>
<dbReference type="SMART" id="SM00478">
    <property type="entry name" value="ENDO3c"/>
    <property type="match status" value="1"/>
</dbReference>
<gene>
    <name evidence="5" type="ORF">SCHPADRAFT_864959</name>
</gene>
<evidence type="ECO:0000259" key="4">
    <source>
        <dbReference type="SMART" id="SM00478"/>
    </source>
</evidence>
<evidence type="ECO:0000256" key="2">
    <source>
        <dbReference type="ARBA" id="ARBA00023204"/>
    </source>
</evidence>
<feature type="compositionally biased region" description="Polar residues" evidence="3">
    <location>
        <begin position="317"/>
        <end position="352"/>
    </location>
</feature>
<organism evidence="5 6">
    <name type="scientific">Schizopora paradoxa</name>
    <dbReference type="NCBI Taxonomy" id="27342"/>
    <lineage>
        <taxon>Eukaryota</taxon>
        <taxon>Fungi</taxon>
        <taxon>Dikarya</taxon>
        <taxon>Basidiomycota</taxon>
        <taxon>Agaricomycotina</taxon>
        <taxon>Agaricomycetes</taxon>
        <taxon>Hymenochaetales</taxon>
        <taxon>Schizoporaceae</taxon>
        <taxon>Schizopora</taxon>
    </lineage>
</organism>
<dbReference type="CDD" id="cd00056">
    <property type="entry name" value="ENDO3c"/>
    <property type="match status" value="1"/>
</dbReference>
<dbReference type="GO" id="GO:0043916">
    <property type="term" value="F:DNA-7-methylguanine glycosylase activity"/>
    <property type="evidence" value="ECO:0007669"/>
    <property type="project" value="TreeGrafter"/>
</dbReference>
<feature type="compositionally biased region" description="Low complexity" evidence="3">
    <location>
        <begin position="1"/>
        <end position="42"/>
    </location>
</feature>
<dbReference type="Gene3D" id="1.10.340.30">
    <property type="entry name" value="Hypothetical protein, domain 2"/>
    <property type="match status" value="1"/>
</dbReference>
<evidence type="ECO:0000313" key="6">
    <source>
        <dbReference type="Proteomes" id="UP000053477"/>
    </source>
</evidence>
<dbReference type="AlphaFoldDB" id="A0A0H2S6D6"/>
<dbReference type="OrthoDB" id="415889at2759"/>
<accession>A0A0H2S6D6</accession>
<evidence type="ECO:0000256" key="1">
    <source>
        <dbReference type="ARBA" id="ARBA00022763"/>
    </source>
</evidence>
<dbReference type="Gene3D" id="1.10.1670.40">
    <property type="match status" value="1"/>
</dbReference>
<keyword evidence="2" id="KW-0234">DNA repair</keyword>
<dbReference type="InterPro" id="IPR003265">
    <property type="entry name" value="HhH-GPD_domain"/>
</dbReference>
<dbReference type="PANTHER" id="PTHR43003">
    <property type="entry name" value="DNA-3-METHYLADENINE GLYCOSYLASE"/>
    <property type="match status" value="1"/>
</dbReference>
<evidence type="ECO:0000256" key="3">
    <source>
        <dbReference type="SAM" id="MobiDB-lite"/>
    </source>
</evidence>
<dbReference type="GO" id="GO:0032993">
    <property type="term" value="C:protein-DNA complex"/>
    <property type="evidence" value="ECO:0007669"/>
    <property type="project" value="TreeGrafter"/>
</dbReference>
<name>A0A0H2S6D6_9AGAM</name>
<dbReference type="InterPro" id="IPR051912">
    <property type="entry name" value="Alkylbase_DNA_Glycosylase/TA"/>
</dbReference>
<sequence length="477" mass="52548">MPVTRSSSRSSSLRNASQAASATATPKPSASRKSSKASSVKRTTSKTKPEDGDGEATQVESSTQIPVPADLSELYSAPTFLPTVLSFSLEDAKKHLIEADPRFEDIFDRLQCRPFEELERVDPFRTLASSILGQQISWLAAKSITHRFIRLFNPSLPEKPTDFSPENKDQFFPSARQVLTMDIATLRTAGLSGRKAEYSRMIVFFPEKKAAESSFPEVLDLAAKFSDGSLSTEKIFQANDEELAEMLIAVRGIGRWTVDMFAMFSLRRPDILPLGDLGVQRGIARWFLSLHSPQHPIMISPKKLPDNQKEGNKNEESQQNIEIKTNGQASQSDVQMDDPSTQESTQNSQRATTPDISSLPPIPLSADPVTPIRGGRSIQGADVDDEASARMDIAAPPPAFTPSINRTLNKPLPPQYTAAPLPAGLTIPELKTRLTGKKKIKGAMLTPQEMEELTQSWKPYRSIGVYYMWALAEGEKA</sequence>
<dbReference type="EMBL" id="KQ085886">
    <property type="protein sequence ID" value="KLO19484.1"/>
    <property type="molecule type" value="Genomic_DNA"/>
</dbReference>
<dbReference type="SUPFAM" id="SSF48150">
    <property type="entry name" value="DNA-glycosylase"/>
    <property type="match status" value="1"/>
</dbReference>
<dbReference type="PANTHER" id="PTHR43003:SF5">
    <property type="entry name" value="DNA-3-METHYLADENINE GLYCOSYLASE"/>
    <property type="match status" value="1"/>
</dbReference>